<dbReference type="SUPFAM" id="SSF140924">
    <property type="entry name" value="Duffy binding domain-like"/>
    <property type="match status" value="3"/>
</dbReference>
<feature type="region of interest" description="Disordered" evidence="1">
    <location>
        <begin position="788"/>
        <end position="873"/>
    </location>
</feature>
<dbReference type="GO" id="GO:0046789">
    <property type="term" value="F:host cell surface receptor binding"/>
    <property type="evidence" value="ECO:0007669"/>
    <property type="project" value="InterPro"/>
</dbReference>
<evidence type="ECO:0000259" key="4">
    <source>
        <dbReference type="Pfam" id="PF15447"/>
    </source>
</evidence>
<feature type="domain" description="Duffy-binding-like" evidence="5">
    <location>
        <begin position="331"/>
        <end position="489"/>
    </location>
</feature>
<dbReference type="EMBL" id="KI927116">
    <property type="protein sequence ID" value="ETW32751.1"/>
    <property type="molecule type" value="Genomic_DNA"/>
</dbReference>
<feature type="non-terminal residue" evidence="6">
    <location>
        <position position="957"/>
    </location>
</feature>
<accession>A0A024VXW6</accession>
<dbReference type="AlphaFoldDB" id="A0A024VXW6"/>
<dbReference type="Pfam" id="PF03011">
    <property type="entry name" value="PFEMP"/>
    <property type="match status" value="1"/>
</dbReference>
<gene>
    <name evidence="6" type="ORF">PFTANZ_06529</name>
</gene>
<reference evidence="6 7" key="1">
    <citation type="submission" date="2013-02" db="EMBL/GenBank/DDBJ databases">
        <title>The Genome Annotation of Plasmodium falciparum Tanzania (2000708).</title>
        <authorList>
            <consortium name="The Broad Institute Genome Sequencing Platform"/>
            <consortium name="The Broad Institute Genome Sequencing Center for Infectious Disease"/>
            <person name="Neafsey D."/>
            <person name="Hoffman S."/>
            <person name="Volkman S."/>
            <person name="Rosenthal P."/>
            <person name="Walker B."/>
            <person name="Young S.K."/>
            <person name="Zeng Q."/>
            <person name="Gargeya S."/>
            <person name="Fitzgerald M."/>
            <person name="Haas B."/>
            <person name="Abouelleil A."/>
            <person name="Allen A.W."/>
            <person name="Alvarado L."/>
            <person name="Arachchi H.M."/>
            <person name="Berlin A.M."/>
            <person name="Chapman S.B."/>
            <person name="Gainer-Dewar J."/>
            <person name="Goldberg J."/>
            <person name="Griggs A."/>
            <person name="Gujja S."/>
            <person name="Hansen M."/>
            <person name="Howarth C."/>
            <person name="Imamovic A."/>
            <person name="Ireland A."/>
            <person name="Larimer J."/>
            <person name="McCowan C."/>
            <person name="Murphy C."/>
            <person name="Pearson M."/>
            <person name="Poon T.W."/>
            <person name="Priest M."/>
            <person name="Roberts A."/>
            <person name="Saif S."/>
            <person name="Shea T."/>
            <person name="Sisk P."/>
            <person name="Sykes S."/>
            <person name="Wortman J."/>
            <person name="Nusbaum C."/>
            <person name="Birren B."/>
        </authorList>
    </citation>
    <scope>NUCLEOTIDE SEQUENCE [LARGE SCALE GENOMIC DNA]</scope>
    <source>
        <strain evidence="7">Tanzania (2000708)</strain>
    </source>
</reference>
<evidence type="ECO:0000313" key="6">
    <source>
        <dbReference type="EMBL" id="ETW32751.1"/>
    </source>
</evidence>
<protein>
    <recommendedName>
        <fullName evidence="8">Duffy-binding-like domain-containing protein</fullName>
    </recommendedName>
</protein>
<name>A0A024VXW6_PLAFA</name>
<dbReference type="Pfam" id="PF15447">
    <property type="entry name" value="NTS"/>
    <property type="match status" value="1"/>
</dbReference>
<evidence type="ECO:0000256" key="1">
    <source>
        <dbReference type="SAM" id="MobiDB-lite"/>
    </source>
</evidence>
<dbReference type="Gene3D" id="1.20.1310.20">
    <property type="entry name" value="Duffy-antigen binding domain"/>
    <property type="match status" value="2"/>
</dbReference>
<feature type="region of interest" description="Disordered" evidence="1">
    <location>
        <begin position="416"/>
        <end position="437"/>
    </location>
</feature>
<dbReference type="GO" id="GO:0016020">
    <property type="term" value="C:membrane"/>
    <property type="evidence" value="ECO:0007669"/>
    <property type="project" value="InterPro"/>
</dbReference>
<feature type="domain" description="Duffy-binding-like" evidence="2">
    <location>
        <begin position="640"/>
        <end position="797"/>
    </location>
</feature>
<evidence type="ECO:0000313" key="7">
    <source>
        <dbReference type="Proteomes" id="UP000030708"/>
    </source>
</evidence>
<dbReference type="InterPro" id="IPR004258">
    <property type="entry name" value="DBL"/>
</dbReference>
<feature type="domain" description="Duffy-antigen binding" evidence="3">
    <location>
        <begin position="115"/>
        <end position="327"/>
    </location>
</feature>
<feature type="compositionally biased region" description="Basic and acidic residues" evidence="1">
    <location>
        <begin position="788"/>
        <end position="832"/>
    </location>
</feature>
<feature type="compositionally biased region" description="Acidic residues" evidence="1">
    <location>
        <begin position="834"/>
        <end position="859"/>
    </location>
</feature>
<dbReference type="Proteomes" id="UP000030708">
    <property type="component" value="Unassembled WGS sequence"/>
</dbReference>
<reference evidence="6 7" key="2">
    <citation type="submission" date="2013-02" db="EMBL/GenBank/DDBJ databases">
        <title>The Genome Sequence of Plasmodium falciparum Tanzania (2000708).</title>
        <authorList>
            <consortium name="The Broad Institute Genome Sequencing Platform"/>
            <consortium name="The Broad Institute Genome Sequencing Center for Infectious Disease"/>
            <person name="Neafsey D."/>
            <person name="Cheeseman I."/>
            <person name="Volkman S."/>
            <person name="Adams J."/>
            <person name="Walker B."/>
            <person name="Young S.K."/>
            <person name="Zeng Q."/>
            <person name="Gargeya S."/>
            <person name="Fitzgerald M."/>
            <person name="Haas B."/>
            <person name="Abouelleil A."/>
            <person name="Alvarado L."/>
            <person name="Arachchi H.M."/>
            <person name="Berlin A.M."/>
            <person name="Chapman S.B."/>
            <person name="Dewar J."/>
            <person name="Goldberg J."/>
            <person name="Griggs A."/>
            <person name="Gujja S."/>
            <person name="Hansen M."/>
            <person name="Howarth C."/>
            <person name="Imamovic A."/>
            <person name="Larimer J."/>
            <person name="McCowan C."/>
            <person name="Murphy C."/>
            <person name="Neiman D."/>
            <person name="Pearson M."/>
            <person name="Priest M."/>
            <person name="Roberts A."/>
            <person name="Saif S."/>
            <person name="Shea T."/>
            <person name="Sisk P."/>
            <person name="Sykes S."/>
            <person name="Wortman J."/>
            <person name="Nusbaum C."/>
            <person name="Birren B."/>
        </authorList>
    </citation>
    <scope>NUCLEOTIDE SEQUENCE [LARGE SCALE GENOMIC DNA]</scope>
    <source>
        <strain evidence="7">Tanzania (2000708)</strain>
    </source>
</reference>
<dbReference type="InterPro" id="IPR008602">
    <property type="entry name" value="Duffy-antigen-binding"/>
</dbReference>
<dbReference type="FunFam" id="1.20.1310.20:FF:000001">
    <property type="entry name" value="Erythrocyte membrane protein 1, PfEMP1"/>
    <property type="match status" value="1"/>
</dbReference>
<dbReference type="InterPro" id="IPR054595">
    <property type="entry name" value="DBL_C"/>
</dbReference>
<evidence type="ECO:0000259" key="3">
    <source>
        <dbReference type="Pfam" id="PF05424"/>
    </source>
</evidence>
<feature type="domain" description="Plasmodium falciparum erythrocyte membrane protein-1 N-terminal segment" evidence="4">
    <location>
        <begin position="10"/>
        <end position="48"/>
    </location>
</feature>
<evidence type="ECO:0000259" key="5">
    <source>
        <dbReference type="Pfam" id="PF22672"/>
    </source>
</evidence>
<dbReference type="InterPro" id="IPR029210">
    <property type="entry name" value="PfEMP1_NTS"/>
</dbReference>
<organism evidence="6 7">
    <name type="scientific">Plasmodium falciparum Tanzania</name>
    <name type="common">2000708</name>
    <dbReference type="NCBI Taxonomy" id="1036725"/>
    <lineage>
        <taxon>Eukaryota</taxon>
        <taxon>Sar</taxon>
        <taxon>Alveolata</taxon>
        <taxon>Apicomplexa</taxon>
        <taxon>Aconoidasida</taxon>
        <taxon>Haemosporida</taxon>
        <taxon>Plasmodiidae</taxon>
        <taxon>Plasmodium</taxon>
        <taxon>Plasmodium (Laverania)</taxon>
    </lineage>
</organism>
<dbReference type="InterPro" id="IPR042202">
    <property type="entry name" value="Duffy-ag-bd_sf"/>
</dbReference>
<dbReference type="Pfam" id="PF05424">
    <property type="entry name" value="Duffy_binding"/>
    <property type="match status" value="1"/>
</dbReference>
<proteinExistence type="predicted"/>
<evidence type="ECO:0008006" key="8">
    <source>
        <dbReference type="Google" id="ProtNLM"/>
    </source>
</evidence>
<evidence type="ECO:0000259" key="2">
    <source>
        <dbReference type="Pfam" id="PF03011"/>
    </source>
</evidence>
<dbReference type="Pfam" id="PF22672">
    <property type="entry name" value="DBL_C"/>
    <property type="match status" value="1"/>
</dbReference>
<dbReference type="Gene3D" id="1.20.58.830">
    <property type="match status" value="2"/>
</dbReference>
<dbReference type="FunFam" id="1.20.58.830:FF:000003">
    <property type="entry name" value="Erythrocyte membrane protein 1, PfEMP1"/>
    <property type="match status" value="1"/>
</dbReference>
<sequence>MAPGGGTDKSAKHVLDEFGQQVYKEVKKEADGTAKKYIDDLKGKLQEAASTSSETVTFSDTCQLVEDYYNNHVNGVAARGHPCESLSRKDVDRFSNTLGGQCTKEKISGSTSTCGACAPYRRLHLCHHNLEKITDTNTTTTHNLLAEVCYAAKEEGASITGEYPKYQDKYGDLGSTICTVLARSFADIGDIVRGKDLFYGNTHESAQRDKLDKKLKTIFGHIYEELKKKNGKNVDTLQARYKDGKDPDFFKLREDWWTANRHTVWEAITCNAWGYQYFRPTCNDDGTSSRAINKCRCKDENGKKPGKAGGDVNIVPTYFDYVPQFLRWFQEWAEDFCRLRKRKLKDAKSKCRRPNDKEKYCDLNRYDCERTASGKHDFFEDDDCKDCQYSCAHFVNWIDNQKLEFLKQRNKYQTEISNSGSCGGSRKKRSSSSSSSYDNGYENKFYNKLKKKKNKYVKVGEFLDLLSKETTCTKNGDIEEEGTINFKTVKRSSAADGGDGSNKTFYRTKYCEACPWCGAQKKSNGGNGWEPIKEPCGEGRGYNDYKNTNIPILTGDTTKSEIVERYRKFCKNNGKNGVTSGATPNATSGEKGKKGDNITETWKCYYYKKNENGSEDINFCVQGEWKQFKKGQKVKSYNAFFWDWVHDMLHDSLEWRERLNSCINNNSNGNTCRNNNKCKTDCGCFEKWVERKKEEWKKIKEHFDKQENIPENCYFITLEYLFMNDELLKNIKDTHANAEDIERIGKMLEQAGVGGTGVAASGGTCTQGPVAEKDTTIDKFLQEELKEAEQCKQKQNECNRQSEREDTGGERAGEPRSPGTKKDETEDKHSGSDSDSDSEGEEEEQEGDDDEDDGSDVEDEPAKETTEDTEVTEVTEVVEETVAKTTTPSVEVCKIVDDLFKETESLNAACSQKYGPKAPTGWKCVTPSGEATGKSGATTGGLCIPPRRRRLYVGKLT</sequence>